<evidence type="ECO:0008006" key="4">
    <source>
        <dbReference type="Google" id="ProtNLM"/>
    </source>
</evidence>
<keyword evidence="1" id="KW-0812">Transmembrane</keyword>
<evidence type="ECO:0000313" key="2">
    <source>
        <dbReference type="EMBL" id="HIS66897.1"/>
    </source>
</evidence>
<proteinExistence type="predicted"/>
<comment type="caution">
    <text evidence="2">The sequence shown here is derived from an EMBL/GenBank/DDBJ whole genome shotgun (WGS) entry which is preliminary data.</text>
</comment>
<protein>
    <recommendedName>
        <fullName evidence="4">Cell division protein FtsL</fullName>
    </recommendedName>
</protein>
<evidence type="ECO:0000313" key="3">
    <source>
        <dbReference type="Proteomes" id="UP000824001"/>
    </source>
</evidence>
<keyword evidence="1" id="KW-1133">Transmembrane helix</keyword>
<accession>A0A9D1FD89</accession>
<dbReference type="AlphaFoldDB" id="A0A9D1FD89"/>
<sequence>MRGSAVVPGGPRELYSASAPAERIVYRRLRLNPLLTLVSLALAAALCVTLLLSRARLMSLEDECSGLAGRITELADENSRLTIELESRYSLTEIEEYARNELGMTPG</sequence>
<reference evidence="2" key="1">
    <citation type="submission" date="2020-10" db="EMBL/GenBank/DDBJ databases">
        <authorList>
            <person name="Gilroy R."/>
        </authorList>
    </citation>
    <scope>NUCLEOTIDE SEQUENCE</scope>
    <source>
        <strain evidence="2">ChiHjej10B9-9673</strain>
    </source>
</reference>
<name>A0A9D1FD89_9FIRM</name>
<gene>
    <name evidence="2" type="ORF">IAC18_04970</name>
</gene>
<dbReference type="EMBL" id="DVJK01000136">
    <property type="protein sequence ID" value="HIS66897.1"/>
    <property type="molecule type" value="Genomic_DNA"/>
</dbReference>
<keyword evidence="1" id="KW-0472">Membrane</keyword>
<organism evidence="2 3">
    <name type="scientific">Candidatus Scatomorpha merdipullorum</name>
    <dbReference type="NCBI Taxonomy" id="2840927"/>
    <lineage>
        <taxon>Bacteria</taxon>
        <taxon>Bacillati</taxon>
        <taxon>Bacillota</taxon>
        <taxon>Clostridia</taxon>
        <taxon>Eubacteriales</taxon>
        <taxon>Candidatus Scatomorpha</taxon>
    </lineage>
</organism>
<reference evidence="2" key="2">
    <citation type="journal article" date="2021" name="PeerJ">
        <title>Extensive microbial diversity within the chicken gut microbiome revealed by metagenomics and culture.</title>
        <authorList>
            <person name="Gilroy R."/>
            <person name="Ravi A."/>
            <person name="Getino M."/>
            <person name="Pursley I."/>
            <person name="Horton D.L."/>
            <person name="Alikhan N.F."/>
            <person name="Baker D."/>
            <person name="Gharbi K."/>
            <person name="Hall N."/>
            <person name="Watson M."/>
            <person name="Adriaenssens E.M."/>
            <person name="Foster-Nyarko E."/>
            <person name="Jarju S."/>
            <person name="Secka A."/>
            <person name="Antonio M."/>
            <person name="Oren A."/>
            <person name="Chaudhuri R.R."/>
            <person name="La Ragione R."/>
            <person name="Hildebrand F."/>
            <person name="Pallen M.J."/>
        </authorList>
    </citation>
    <scope>NUCLEOTIDE SEQUENCE</scope>
    <source>
        <strain evidence="2">ChiHjej10B9-9673</strain>
    </source>
</reference>
<feature type="transmembrane region" description="Helical" evidence="1">
    <location>
        <begin position="34"/>
        <end position="52"/>
    </location>
</feature>
<evidence type="ECO:0000256" key="1">
    <source>
        <dbReference type="SAM" id="Phobius"/>
    </source>
</evidence>
<dbReference type="Proteomes" id="UP000824001">
    <property type="component" value="Unassembled WGS sequence"/>
</dbReference>